<evidence type="ECO:0000256" key="1">
    <source>
        <dbReference type="SAM" id="MobiDB-lite"/>
    </source>
</evidence>
<proteinExistence type="predicted"/>
<gene>
    <name evidence="2" type="ORF">NP233_g10522</name>
</gene>
<dbReference type="EMBL" id="JANIEX010001086">
    <property type="protein sequence ID" value="KAJ3560918.1"/>
    <property type="molecule type" value="Genomic_DNA"/>
</dbReference>
<feature type="region of interest" description="Disordered" evidence="1">
    <location>
        <begin position="180"/>
        <end position="200"/>
    </location>
</feature>
<evidence type="ECO:0000313" key="3">
    <source>
        <dbReference type="Proteomes" id="UP001213000"/>
    </source>
</evidence>
<organism evidence="2 3">
    <name type="scientific">Leucocoprinus birnbaumii</name>
    <dbReference type="NCBI Taxonomy" id="56174"/>
    <lineage>
        <taxon>Eukaryota</taxon>
        <taxon>Fungi</taxon>
        <taxon>Dikarya</taxon>
        <taxon>Basidiomycota</taxon>
        <taxon>Agaricomycotina</taxon>
        <taxon>Agaricomycetes</taxon>
        <taxon>Agaricomycetidae</taxon>
        <taxon>Agaricales</taxon>
        <taxon>Agaricineae</taxon>
        <taxon>Agaricaceae</taxon>
        <taxon>Leucocoprinus</taxon>
    </lineage>
</organism>
<dbReference type="AlphaFoldDB" id="A0AAD5VIM2"/>
<keyword evidence="3" id="KW-1185">Reference proteome</keyword>
<name>A0AAD5VIM2_9AGAR</name>
<accession>A0AAD5VIM2</accession>
<dbReference type="Proteomes" id="UP001213000">
    <property type="component" value="Unassembled WGS sequence"/>
</dbReference>
<protein>
    <submittedName>
        <fullName evidence="2">Uncharacterized protein</fullName>
    </submittedName>
</protein>
<dbReference type="SUPFAM" id="SSF48371">
    <property type="entry name" value="ARM repeat"/>
    <property type="match status" value="1"/>
</dbReference>
<dbReference type="InterPro" id="IPR011989">
    <property type="entry name" value="ARM-like"/>
</dbReference>
<dbReference type="InterPro" id="IPR016024">
    <property type="entry name" value="ARM-type_fold"/>
</dbReference>
<dbReference type="Gene3D" id="1.25.10.10">
    <property type="entry name" value="Leucine-rich Repeat Variant"/>
    <property type="match status" value="1"/>
</dbReference>
<evidence type="ECO:0000313" key="2">
    <source>
        <dbReference type="EMBL" id="KAJ3560918.1"/>
    </source>
</evidence>
<comment type="caution">
    <text evidence="2">The sequence shown here is derived from an EMBL/GenBank/DDBJ whole genome shotgun (WGS) entry which is preliminary data.</text>
</comment>
<sequence length="245" mass="26412">MPELLGDEILPILGALEALALVDLEQGVRDIAIAFLPKILGQLSPQPHLVDDLNRAVSQLLSSTFRRRMTFASCQRSTFLASIDAGQKPSVALTDEMLRMIFDLSQDSVADVRISVARFVGSVCDEFVRESEPIPSLLAEIIQRLSQDSSLSVKIYIPDPATLLGGQQSVTFPSFGDVVEPLTPGQPSRSRHFSKPPLSRLNSSASITDLTGSGVQPMELDTNVVVDRLYGGADSHNNGGETGHT</sequence>
<reference evidence="2" key="1">
    <citation type="submission" date="2022-07" db="EMBL/GenBank/DDBJ databases">
        <title>Genome Sequence of Leucocoprinus birnbaumii.</title>
        <authorList>
            <person name="Buettner E."/>
        </authorList>
    </citation>
    <scope>NUCLEOTIDE SEQUENCE</scope>
    <source>
        <strain evidence="2">VT141</strain>
    </source>
</reference>